<comment type="caution">
    <text evidence="2">The sequence shown here is derived from an EMBL/GenBank/DDBJ whole genome shotgun (WGS) entry which is preliminary data.</text>
</comment>
<proteinExistence type="predicted"/>
<evidence type="ECO:0000313" key="3">
    <source>
        <dbReference type="Proteomes" id="UP001220022"/>
    </source>
</evidence>
<dbReference type="EMBL" id="JARHTQ010000042">
    <property type="protein sequence ID" value="MDF2260878.1"/>
    <property type="molecule type" value="Genomic_DNA"/>
</dbReference>
<gene>
    <name evidence="2" type="ORF">P2L57_35725</name>
</gene>
<keyword evidence="3" id="KW-1185">Reference proteome</keyword>
<evidence type="ECO:0000259" key="1">
    <source>
        <dbReference type="SMART" id="SM00382"/>
    </source>
</evidence>
<protein>
    <submittedName>
        <fullName evidence="2">ATP-binding protein</fullName>
    </submittedName>
</protein>
<dbReference type="RefSeq" id="WP_275821921.1">
    <property type="nucleotide sequence ID" value="NZ_BAAANM010000014.1"/>
</dbReference>
<dbReference type="Gene3D" id="3.40.50.300">
    <property type="entry name" value="P-loop containing nucleotide triphosphate hydrolases"/>
    <property type="match status" value="1"/>
</dbReference>
<accession>A0ABT5ZAY0</accession>
<dbReference type="InterPro" id="IPR041664">
    <property type="entry name" value="AAA_16"/>
</dbReference>
<dbReference type="Pfam" id="PF13191">
    <property type="entry name" value="AAA_16"/>
    <property type="match status" value="1"/>
</dbReference>
<dbReference type="Proteomes" id="UP001220022">
    <property type="component" value="Unassembled WGS sequence"/>
</dbReference>
<keyword evidence="2" id="KW-0547">Nucleotide-binding</keyword>
<dbReference type="SMART" id="SM00382">
    <property type="entry name" value="AAA"/>
    <property type="match status" value="1"/>
</dbReference>
<dbReference type="GO" id="GO:0005524">
    <property type="term" value="F:ATP binding"/>
    <property type="evidence" value="ECO:0007669"/>
    <property type="project" value="UniProtKB-KW"/>
</dbReference>
<keyword evidence="2" id="KW-0067">ATP-binding</keyword>
<dbReference type="InterPro" id="IPR027417">
    <property type="entry name" value="P-loop_NTPase"/>
</dbReference>
<organism evidence="2 3">
    <name type="scientific">Streptantibioticus ferralitis</name>
    <dbReference type="NCBI Taxonomy" id="236510"/>
    <lineage>
        <taxon>Bacteria</taxon>
        <taxon>Bacillati</taxon>
        <taxon>Actinomycetota</taxon>
        <taxon>Actinomycetes</taxon>
        <taxon>Kitasatosporales</taxon>
        <taxon>Streptomycetaceae</taxon>
        <taxon>Streptantibioticus</taxon>
    </lineage>
</organism>
<dbReference type="SUPFAM" id="SSF52540">
    <property type="entry name" value="P-loop containing nucleoside triphosphate hydrolases"/>
    <property type="match status" value="1"/>
</dbReference>
<name>A0ABT5ZAY0_9ACTN</name>
<reference evidence="2 3" key="1">
    <citation type="submission" date="2023-03" db="EMBL/GenBank/DDBJ databases">
        <title>Draft genome sequence of type strain Streptomyces ferralitis JCM 14344.</title>
        <authorList>
            <person name="Klaysubun C."/>
            <person name="Duangmal K."/>
        </authorList>
    </citation>
    <scope>NUCLEOTIDE SEQUENCE [LARGE SCALE GENOMIC DNA]</scope>
    <source>
        <strain evidence="2 3">JCM 14344</strain>
    </source>
</reference>
<sequence>MAKKDGPWPSYLGQHLRAERLRTFAGRTAELDAFRSALQAADSFTVFFLTGPGGVGKSTLLRRFADEAAAAGRVVVEVDGHGGEAVPAVFEADAAEALTGDRVVLLVDTFEAYQPIEDWLRDRFLPRLPTGSVVVLAGRQPPGVGWVDPGWDEVLRTVVLADLSPEDAVAMLTARGVPAALHGAVVAFAKGHPLALSLAAEMVRREGGRNTGWRPSHEVIGTLVHQLVGEVPSPEHRQALEVCAHVDSTTEGLLRAALPGADTGALFAWLRRLPFIKVGPSGVRPHDLVRELLDADLRWRDPQRYATMHRRLFRQLIEQARTASGSTVLASSAALLHLQRHAGLAPHWFSGKFDGEVFEDVLRPEDRQEVLALAAEHANEESVALADYWLDRQPGAFTVYRCTESGELAGFLAWLRFTVPQEEELTADPVVAAAWAHVRATNPLRGKEHLGIARFMVSRRPNPSPTGDLISARILAHLIHADLLAWSCLVLPNPDEWRLSLFTHMDPPPVAQVGAQTYGLFGRDWRAEPVEAWLDRMDLLGSRQDGPSRAVPAHDARTRKLEVLSRPEFDTAVRNALRSWHRPDALAANPLIRTRLVGEITADDPVEALRTALSEAIERLGGDRGGEKPQRAVTVTFLHGTATQEAAAERLNLPFSTYRRHLTRGLERVCDLLWYSELHGPLHTPD</sequence>
<evidence type="ECO:0000313" key="2">
    <source>
        <dbReference type="EMBL" id="MDF2260878.1"/>
    </source>
</evidence>
<dbReference type="InterPro" id="IPR003593">
    <property type="entry name" value="AAA+_ATPase"/>
</dbReference>
<feature type="domain" description="AAA+ ATPase" evidence="1">
    <location>
        <begin position="43"/>
        <end position="165"/>
    </location>
</feature>